<dbReference type="SMR" id="A0A482XMC4"/>
<dbReference type="SMART" id="SM01244">
    <property type="entry name" value="IRS"/>
    <property type="match status" value="1"/>
</dbReference>
<dbReference type="GO" id="GO:0007265">
    <property type="term" value="P:Ras protein signal transduction"/>
    <property type="evidence" value="ECO:0007669"/>
    <property type="project" value="TreeGrafter"/>
</dbReference>
<dbReference type="SMART" id="SM00310">
    <property type="entry name" value="PTBI"/>
    <property type="match status" value="1"/>
</dbReference>
<dbReference type="CDD" id="cd00821">
    <property type="entry name" value="PH"/>
    <property type="match status" value="1"/>
</dbReference>
<dbReference type="OrthoDB" id="6243387at2759"/>
<organism evidence="4 5">
    <name type="scientific">Laodelphax striatellus</name>
    <name type="common">Small brown planthopper</name>
    <name type="synonym">Delphax striatella</name>
    <dbReference type="NCBI Taxonomy" id="195883"/>
    <lineage>
        <taxon>Eukaryota</taxon>
        <taxon>Metazoa</taxon>
        <taxon>Ecdysozoa</taxon>
        <taxon>Arthropoda</taxon>
        <taxon>Hexapoda</taxon>
        <taxon>Insecta</taxon>
        <taxon>Pterygota</taxon>
        <taxon>Neoptera</taxon>
        <taxon>Paraneoptera</taxon>
        <taxon>Hemiptera</taxon>
        <taxon>Auchenorrhyncha</taxon>
        <taxon>Fulgoroidea</taxon>
        <taxon>Delphacidae</taxon>
        <taxon>Criomorphinae</taxon>
        <taxon>Laodelphax</taxon>
    </lineage>
</organism>
<dbReference type="GO" id="GO:0005737">
    <property type="term" value="C:cytoplasm"/>
    <property type="evidence" value="ECO:0007669"/>
    <property type="project" value="TreeGrafter"/>
</dbReference>
<dbReference type="InterPro" id="IPR002404">
    <property type="entry name" value="IRS_PTB"/>
</dbReference>
<dbReference type="Pfam" id="PF00169">
    <property type="entry name" value="PH"/>
    <property type="match status" value="1"/>
</dbReference>
<evidence type="ECO:0000313" key="5">
    <source>
        <dbReference type="Proteomes" id="UP000291343"/>
    </source>
</evidence>
<comment type="caution">
    <text evidence="4">The sequence shown here is derived from an EMBL/GenBank/DDBJ whole genome shotgun (WGS) entry which is preliminary data.</text>
</comment>
<dbReference type="Proteomes" id="UP000291343">
    <property type="component" value="Unassembled WGS sequence"/>
</dbReference>
<feature type="domain" description="PH" evidence="2">
    <location>
        <begin position="7"/>
        <end position="118"/>
    </location>
</feature>
<dbReference type="STRING" id="195883.A0A482XMC4"/>
<dbReference type="InterPro" id="IPR001849">
    <property type="entry name" value="PH_domain"/>
</dbReference>
<dbReference type="SMART" id="SM00233">
    <property type="entry name" value="PH"/>
    <property type="match status" value="1"/>
</dbReference>
<sequence length="504" mass="56011">MISDSEKAFKEGYLLFPPHGVLGQLKKSWQKKYCQLFRASKYGIERLEIFDSEDDAGKTSSIPIITLENCVKITQVKDAQKQQANVFTVVTKSVAHHFAASSEAEMLDWITAFQTVAFKDNVSRQTIEEDNDLYCSSGDAGIFSVRLVASEASEKCGLKPGPYTLVVTPSALQLRDVSEQAILFTWPYRFIRRYGYRAGKFTFEAGRKCESGEGTFHMEHSNQQEIFRCISSKMKNMRKLLTGESLPAIFCGDNQFNAALSMSARSRSPLPPSPTSATSPLLDSDLVHISSVKPLMPVVLDSHEPRPAPRSLNPPPLLKPKPQKPPRKNVPVKPSTSSSPPNLPPPDPRRCTDSDQDTSAYDDVEIRSEAWRTMGVDVMTHTERPFATDESGKVFIQQTSCNDYDRLQHLGPVSKSNPGYKQINAIATVASASVSMIAADIDDEDDDDAIQAVRMADDSHLGYGMIRKKSIPLDNSTLQHSSQRPRHTVHNELEYAVVCKPNRV</sequence>
<dbReference type="FunCoup" id="A0A482XMC4">
    <property type="interactions" value="235"/>
</dbReference>
<dbReference type="InterPro" id="IPR050996">
    <property type="entry name" value="Docking_Protein_DOK"/>
</dbReference>
<protein>
    <submittedName>
        <fullName evidence="4">Uncharacterized protein</fullName>
    </submittedName>
</protein>
<dbReference type="InParanoid" id="A0A482XMC4"/>
<feature type="compositionally biased region" description="Acidic residues" evidence="1">
    <location>
        <begin position="354"/>
        <end position="363"/>
    </location>
</feature>
<accession>A0A482XMC4</accession>
<dbReference type="SUPFAM" id="SSF50729">
    <property type="entry name" value="PH domain-like"/>
    <property type="match status" value="2"/>
</dbReference>
<dbReference type="PANTHER" id="PTHR21258">
    <property type="entry name" value="DOCKING PROTEIN RELATED"/>
    <property type="match status" value="1"/>
</dbReference>
<reference evidence="4 5" key="1">
    <citation type="journal article" date="2017" name="Gigascience">
        <title>Genome sequence of the small brown planthopper, Laodelphax striatellus.</title>
        <authorList>
            <person name="Zhu J."/>
            <person name="Jiang F."/>
            <person name="Wang X."/>
            <person name="Yang P."/>
            <person name="Bao Y."/>
            <person name="Zhao W."/>
            <person name="Wang W."/>
            <person name="Lu H."/>
            <person name="Wang Q."/>
            <person name="Cui N."/>
            <person name="Li J."/>
            <person name="Chen X."/>
            <person name="Luo L."/>
            <person name="Yu J."/>
            <person name="Kang L."/>
            <person name="Cui F."/>
        </authorList>
    </citation>
    <scope>NUCLEOTIDE SEQUENCE [LARGE SCALE GENOMIC DNA]</scope>
    <source>
        <strain evidence="4">Lst14</strain>
    </source>
</reference>
<dbReference type="Pfam" id="PF02174">
    <property type="entry name" value="IRS"/>
    <property type="match status" value="1"/>
</dbReference>
<keyword evidence="5" id="KW-1185">Reference proteome</keyword>
<dbReference type="PROSITE" id="PS50003">
    <property type="entry name" value="PH_DOMAIN"/>
    <property type="match status" value="1"/>
</dbReference>
<proteinExistence type="predicted"/>
<evidence type="ECO:0000259" key="2">
    <source>
        <dbReference type="PROSITE" id="PS50003"/>
    </source>
</evidence>
<dbReference type="PROSITE" id="PS51064">
    <property type="entry name" value="IRS_PTB"/>
    <property type="match status" value="1"/>
</dbReference>
<evidence type="ECO:0000259" key="3">
    <source>
        <dbReference type="PROSITE" id="PS51064"/>
    </source>
</evidence>
<feature type="compositionally biased region" description="Low complexity" evidence="1">
    <location>
        <begin position="329"/>
        <end position="340"/>
    </location>
</feature>
<evidence type="ECO:0000256" key="1">
    <source>
        <dbReference type="SAM" id="MobiDB-lite"/>
    </source>
</evidence>
<dbReference type="InterPro" id="IPR011993">
    <property type="entry name" value="PH-like_dom_sf"/>
</dbReference>
<dbReference type="GO" id="GO:0007169">
    <property type="term" value="P:cell surface receptor protein tyrosine kinase signaling pathway"/>
    <property type="evidence" value="ECO:0007669"/>
    <property type="project" value="TreeGrafter"/>
</dbReference>
<dbReference type="Gene3D" id="2.30.29.30">
    <property type="entry name" value="Pleckstrin-homology domain (PH domain)/Phosphotyrosine-binding domain (PTB)"/>
    <property type="match status" value="2"/>
</dbReference>
<evidence type="ECO:0000313" key="4">
    <source>
        <dbReference type="EMBL" id="RZF46834.1"/>
    </source>
</evidence>
<feature type="domain" description="IRS-type PTB" evidence="3">
    <location>
        <begin position="139"/>
        <end position="244"/>
    </location>
</feature>
<dbReference type="PANTHER" id="PTHR21258:SF62">
    <property type="entry name" value="INSULIN RECEPTOR SUBSTRATE 1"/>
    <property type="match status" value="1"/>
</dbReference>
<dbReference type="AlphaFoldDB" id="A0A482XMC4"/>
<dbReference type="GO" id="GO:0043410">
    <property type="term" value="P:positive regulation of MAPK cascade"/>
    <property type="evidence" value="ECO:0007669"/>
    <property type="project" value="TreeGrafter"/>
</dbReference>
<dbReference type="EMBL" id="QKKF02005666">
    <property type="protein sequence ID" value="RZF46834.1"/>
    <property type="molecule type" value="Genomic_DNA"/>
</dbReference>
<gene>
    <name evidence="4" type="ORF">LSTR_LSTR008066</name>
</gene>
<name>A0A482XMC4_LAOST</name>
<feature type="region of interest" description="Disordered" evidence="1">
    <location>
        <begin position="300"/>
        <end position="363"/>
    </location>
</feature>